<evidence type="ECO:0000313" key="2">
    <source>
        <dbReference type="EMBL" id="ERN00958.1"/>
    </source>
</evidence>
<dbReference type="HOGENOM" id="CLU_1095561_0_0_1"/>
<feature type="region of interest" description="Disordered" evidence="1">
    <location>
        <begin position="143"/>
        <end position="207"/>
    </location>
</feature>
<dbReference type="EMBL" id="KI394767">
    <property type="protein sequence ID" value="ERN00958.1"/>
    <property type="molecule type" value="Genomic_DNA"/>
</dbReference>
<gene>
    <name evidence="2" type="ORF">AMTR_s00002p00070650</name>
</gene>
<dbReference type="AlphaFoldDB" id="W1NZ76"/>
<evidence type="ECO:0000313" key="3">
    <source>
        <dbReference type="Proteomes" id="UP000017836"/>
    </source>
</evidence>
<reference evidence="3" key="1">
    <citation type="journal article" date="2013" name="Science">
        <title>The Amborella genome and the evolution of flowering plants.</title>
        <authorList>
            <consortium name="Amborella Genome Project"/>
        </authorList>
    </citation>
    <scope>NUCLEOTIDE SEQUENCE [LARGE SCALE GENOMIC DNA]</scope>
</reference>
<proteinExistence type="predicted"/>
<keyword evidence="3" id="KW-1185">Reference proteome</keyword>
<protein>
    <submittedName>
        <fullName evidence="2">Uncharacterized protein</fullName>
    </submittedName>
</protein>
<dbReference type="Gramene" id="ERN00958">
    <property type="protein sequence ID" value="ERN00958"/>
    <property type="gene ID" value="AMTR_s00002p00070650"/>
</dbReference>
<organism evidence="2 3">
    <name type="scientific">Amborella trichopoda</name>
    <dbReference type="NCBI Taxonomy" id="13333"/>
    <lineage>
        <taxon>Eukaryota</taxon>
        <taxon>Viridiplantae</taxon>
        <taxon>Streptophyta</taxon>
        <taxon>Embryophyta</taxon>
        <taxon>Tracheophyta</taxon>
        <taxon>Spermatophyta</taxon>
        <taxon>Magnoliopsida</taxon>
        <taxon>Amborellales</taxon>
        <taxon>Amborellaceae</taxon>
        <taxon>Amborella</taxon>
    </lineage>
</organism>
<accession>W1NZ76</accession>
<sequence length="254" mass="28228">MPVKDAPGWFYNQEVVFHSDKQLSGICFTQRGTSFVILVELGKKLIEEKISNFTLAFIFAVLHIYRLTRPISHPYKSMGCVLQNHGPDIDTLLQLYIKIHYLLLFTSIVQTNVEKWPPRHSGPRSIAQGQLGGLEGHATRRALRHPGKSGDRQGLGQASPGMARPDPPLVPLGLTHAQLDPNRARSRAKPGRASPDPAQSSSPILWPRPYLPSRLPAPCPGAPIYAAHDKLWRKGQKCPSSRGIFSLFTLFSLY</sequence>
<evidence type="ECO:0000256" key="1">
    <source>
        <dbReference type="SAM" id="MobiDB-lite"/>
    </source>
</evidence>
<dbReference type="Proteomes" id="UP000017836">
    <property type="component" value="Unassembled WGS sequence"/>
</dbReference>
<name>W1NZ76_AMBTC</name>